<evidence type="ECO:0000313" key="2">
    <source>
        <dbReference type="EMBL" id="KAF4673911.1"/>
    </source>
</evidence>
<dbReference type="EMBL" id="JAAPAO010000073">
    <property type="protein sequence ID" value="KAF4673911.1"/>
    <property type="molecule type" value="Genomic_DNA"/>
</dbReference>
<feature type="chain" id="PRO_5029614112" evidence="1">
    <location>
        <begin position="23"/>
        <end position="407"/>
    </location>
</feature>
<evidence type="ECO:0000256" key="1">
    <source>
        <dbReference type="SAM" id="SignalP"/>
    </source>
</evidence>
<keyword evidence="1" id="KW-0732">Signal</keyword>
<name>A0A7J6MSI3_PERCH</name>
<sequence length="407" mass="45969">MLLFNLDRVILLVLLLTGACISHYFGGARHGRWPTIPWKSARLSGPRSKGTPHDLVESLPSPKSKEKAQAMLRNVVKICPVCGKACAVTLSNCNSCSADLTHVDESFTENALMSFALGIERTSKYPLTVSVRDQSPSYLCYDDLLAVSPCHLNVIPTDKYIPDWRWLLTRPTRGLRIIKSLYGIAKRVAVEQFLSNHDYVREMYSPEVAEQILKDPRSFVEEYAFVGFNYPPSQMQLHLQFALPPLTPFQSYLLGQGQNYPDLRSFDYHYVEEVLESVVKSSQTIDISNLTDAAKLVEHIREHTGVDYYSHQRKIAAQHTSQNIAVANWKADNFDFMIVPTSSQTNEDVVFSLRSGEVVFNVSSTAIVARDKLTLQNYGRPYSASGEPTGNYYRYAKHPDSIEDWTN</sequence>
<dbReference type="Proteomes" id="UP000591131">
    <property type="component" value="Unassembled WGS sequence"/>
</dbReference>
<dbReference type="OrthoDB" id="418691at2759"/>
<accession>A0A7J6MSI3</accession>
<proteinExistence type="predicted"/>
<gene>
    <name evidence="2" type="ORF">FOL47_009942</name>
</gene>
<organism evidence="2 3">
    <name type="scientific">Perkinsus chesapeaki</name>
    <name type="common">Clam parasite</name>
    <name type="synonym">Perkinsus andrewsi</name>
    <dbReference type="NCBI Taxonomy" id="330153"/>
    <lineage>
        <taxon>Eukaryota</taxon>
        <taxon>Sar</taxon>
        <taxon>Alveolata</taxon>
        <taxon>Perkinsozoa</taxon>
        <taxon>Perkinsea</taxon>
        <taxon>Perkinsida</taxon>
        <taxon>Perkinsidae</taxon>
        <taxon>Perkinsus</taxon>
    </lineage>
</organism>
<keyword evidence="3" id="KW-1185">Reference proteome</keyword>
<comment type="caution">
    <text evidence="2">The sequence shown here is derived from an EMBL/GenBank/DDBJ whole genome shotgun (WGS) entry which is preliminary data.</text>
</comment>
<dbReference type="AlphaFoldDB" id="A0A7J6MSI3"/>
<protein>
    <submittedName>
        <fullName evidence="2">Uncharacterized protein</fullName>
    </submittedName>
</protein>
<feature type="signal peptide" evidence="1">
    <location>
        <begin position="1"/>
        <end position="22"/>
    </location>
</feature>
<evidence type="ECO:0000313" key="3">
    <source>
        <dbReference type="Proteomes" id="UP000591131"/>
    </source>
</evidence>
<reference evidence="2 3" key="1">
    <citation type="submission" date="2020-04" db="EMBL/GenBank/DDBJ databases">
        <title>Perkinsus chesapeaki whole genome sequence.</title>
        <authorList>
            <person name="Bogema D.R."/>
        </authorList>
    </citation>
    <scope>NUCLEOTIDE SEQUENCE [LARGE SCALE GENOMIC DNA]</scope>
    <source>
        <strain evidence="2">ATCC PRA-425</strain>
    </source>
</reference>